<protein>
    <submittedName>
        <fullName evidence="3">Type IV pili twitching motility protein PilT</fullName>
    </submittedName>
</protein>
<dbReference type="CDD" id="cd01131">
    <property type="entry name" value="PilT"/>
    <property type="match status" value="1"/>
</dbReference>
<dbReference type="NCBIfam" id="TIGR01420">
    <property type="entry name" value="pilT_fam"/>
    <property type="match status" value="1"/>
</dbReference>
<dbReference type="InterPro" id="IPR001482">
    <property type="entry name" value="T2SS/T4SS_dom"/>
</dbReference>
<comment type="caution">
    <text evidence="3">The sequence shown here is derived from an EMBL/GenBank/DDBJ whole genome shotgun (WGS) entry which is preliminary data.</text>
</comment>
<organism evidence="3 4">
    <name type="scientific">Candidatus Gottesmanbacteria bacterium RBG_16_52_11</name>
    <dbReference type="NCBI Taxonomy" id="1798374"/>
    <lineage>
        <taxon>Bacteria</taxon>
        <taxon>Candidatus Gottesmaniibacteriota</taxon>
    </lineage>
</organism>
<gene>
    <name evidence="3" type="ORF">A2Z33_01195</name>
</gene>
<dbReference type="GO" id="GO:0005524">
    <property type="term" value="F:ATP binding"/>
    <property type="evidence" value="ECO:0007669"/>
    <property type="project" value="InterPro"/>
</dbReference>
<dbReference type="InterPro" id="IPR050921">
    <property type="entry name" value="T4SS_GSP_E_ATPase"/>
</dbReference>
<proteinExistence type="inferred from homology"/>
<dbReference type="Proteomes" id="UP000178448">
    <property type="component" value="Unassembled WGS sequence"/>
</dbReference>
<evidence type="ECO:0000313" key="3">
    <source>
        <dbReference type="EMBL" id="OGG01850.1"/>
    </source>
</evidence>
<dbReference type="EMBL" id="MFJD01000009">
    <property type="protein sequence ID" value="OGG01850.1"/>
    <property type="molecule type" value="Genomic_DNA"/>
</dbReference>
<sequence>MDIQEYFAEAGRLEASDLHLLVGFPPILRVNGVLGSIEGIPVLTATDVEQLAFSVLSAEQKDLLLTNKEIDISVPSQYGRFRVNIYNQKGTYGGAFRLIPDKIRTIDELGLPAICHDFVKLHQGFILVTGPTGHGKSTTLAAMINEINLSRSHHIVTIEDPIEYVYPIAKSIISQREMHQDTHSWAVALRSVLRQDPNVVLVGEMRDYETIEAAITIAETGHLVFATLHTNSASQTIDRIVDVFPENQQAQIRLQLSNVLEGVLSQRLLPAMNGGRVAVTEVMTATPAIRTVVREGKTHQIDNIIQTSAELGMMTLEANLAQLVIERKISVEVATNYAVRPDDLARRLKLR</sequence>
<dbReference type="STRING" id="1798374.A2Z33_01195"/>
<comment type="similarity">
    <text evidence="1">Belongs to the GSP E family.</text>
</comment>
<name>A0A1F5YNS6_9BACT</name>
<dbReference type="PANTHER" id="PTHR30486:SF16">
    <property type="entry name" value="TWITCHING MOTILITY PROTEIN PILT"/>
    <property type="match status" value="1"/>
</dbReference>
<evidence type="ECO:0000313" key="4">
    <source>
        <dbReference type="Proteomes" id="UP000178448"/>
    </source>
</evidence>
<dbReference type="AlphaFoldDB" id="A0A1F5YNS6"/>
<dbReference type="Pfam" id="PF00437">
    <property type="entry name" value="T2SSE"/>
    <property type="match status" value="1"/>
</dbReference>
<dbReference type="SUPFAM" id="SSF52540">
    <property type="entry name" value="P-loop containing nucleoside triphosphate hydrolases"/>
    <property type="match status" value="1"/>
</dbReference>
<evidence type="ECO:0000256" key="1">
    <source>
        <dbReference type="ARBA" id="ARBA00006611"/>
    </source>
</evidence>
<dbReference type="GO" id="GO:0016887">
    <property type="term" value="F:ATP hydrolysis activity"/>
    <property type="evidence" value="ECO:0007669"/>
    <property type="project" value="InterPro"/>
</dbReference>
<feature type="domain" description="Bacterial type II secretion system protein E" evidence="2">
    <location>
        <begin position="117"/>
        <end position="270"/>
    </location>
</feature>
<dbReference type="InterPro" id="IPR027417">
    <property type="entry name" value="P-loop_NTPase"/>
</dbReference>
<dbReference type="InterPro" id="IPR006321">
    <property type="entry name" value="PilT/PilU"/>
</dbReference>
<dbReference type="PANTHER" id="PTHR30486">
    <property type="entry name" value="TWITCHING MOTILITY PROTEIN PILT"/>
    <property type="match status" value="1"/>
</dbReference>
<accession>A0A1F5YNS6</accession>
<dbReference type="Gene3D" id="3.40.50.300">
    <property type="entry name" value="P-loop containing nucleotide triphosphate hydrolases"/>
    <property type="match status" value="1"/>
</dbReference>
<reference evidence="3 4" key="1">
    <citation type="journal article" date="2016" name="Nat. Commun.">
        <title>Thousands of microbial genomes shed light on interconnected biogeochemical processes in an aquifer system.</title>
        <authorList>
            <person name="Anantharaman K."/>
            <person name="Brown C.T."/>
            <person name="Hug L.A."/>
            <person name="Sharon I."/>
            <person name="Castelle C.J."/>
            <person name="Probst A.J."/>
            <person name="Thomas B.C."/>
            <person name="Singh A."/>
            <person name="Wilkins M.J."/>
            <person name="Karaoz U."/>
            <person name="Brodie E.L."/>
            <person name="Williams K.H."/>
            <person name="Hubbard S.S."/>
            <person name="Banfield J.F."/>
        </authorList>
    </citation>
    <scope>NUCLEOTIDE SEQUENCE [LARGE SCALE GENOMIC DNA]</scope>
</reference>
<dbReference type="Gene3D" id="3.30.450.90">
    <property type="match status" value="1"/>
</dbReference>
<evidence type="ECO:0000259" key="2">
    <source>
        <dbReference type="Pfam" id="PF00437"/>
    </source>
</evidence>